<feature type="chain" id="PRO_5009524212" description="PGAP1 family protein" evidence="1">
    <location>
        <begin position="24"/>
        <end position="696"/>
    </location>
</feature>
<organism evidence="2 3">
    <name type="scientific">Candidatus Kaiserbacteria bacterium RIFCSPLOWO2_01_FULL_54_20</name>
    <dbReference type="NCBI Taxonomy" id="1798513"/>
    <lineage>
        <taxon>Bacteria</taxon>
        <taxon>Candidatus Kaiseribacteriota</taxon>
    </lineage>
</organism>
<dbReference type="InterPro" id="IPR003386">
    <property type="entry name" value="LACT/PDAT_acylTrfase"/>
</dbReference>
<dbReference type="AlphaFoldDB" id="A0A1F6EK21"/>
<reference evidence="2 3" key="1">
    <citation type="journal article" date="2016" name="Nat. Commun.">
        <title>Thousands of microbial genomes shed light on interconnected biogeochemical processes in an aquifer system.</title>
        <authorList>
            <person name="Anantharaman K."/>
            <person name="Brown C.T."/>
            <person name="Hug L.A."/>
            <person name="Sharon I."/>
            <person name="Castelle C.J."/>
            <person name="Probst A.J."/>
            <person name="Thomas B.C."/>
            <person name="Singh A."/>
            <person name="Wilkins M.J."/>
            <person name="Karaoz U."/>
            <person name="Brodie E.L."/>
            <person name="Williams K.H."/>
            <person name="Hubbard S.S."/>
            <person name="Banfield J.F."/>
        </authorList>
    </citation>
    <scope>NUCLEOTIDE SEQUENCE [LARGE SCALE GENOMIC DNA]</scope>
</reference>
<name>A0A1F6EK21_9BACT</name>
<evidence type="ECO:0000256" key="1">
    <source>
        <dbReference type="SAM" id="SignalP"/>
    </source>
</evidence>
<gene>
    <name evidence="2" type="ORF">A3A40_01925</name>
</gene>
<feature type="signal peptide" evidence="1">
    <location>
        <begin position="1"/>
        <end position="23"/>
    </location>
</feature>
<sequence>MVGVRHVGALALFLFSVPLAVHADTSSLVWGGAPNGPAQIVMVEGGTYEVPLETPAPIYFTPPTVGPDSGFLVLPRADLYRIDDAGERELVEGIRFHQEFDDPEDPDDGDALFAWPSTGAYELDVLAFTPPPALNFEDALMRWLARLFFADVAYAQSFTPIVLEVVHFTIEDVAESVPEPVIIIPGILGSEQHNGEWVIDPILHTYDDLIATLDANGYTPDIDLFPFPYNWRKSNVETALLLKEKIDEVKGICDCDKVDLVAHSMGGLVARQYIQSDAYEGDVDQLIFLGTPHLGAPKAYPIWEAGEYVPGLLPIEDKVLERMLNQEAREQGYTDLFTYIRTKPILSVKELLPTYDYIFDGNVLRSYPANYPRNIFLEVLNSGVGDLLNSGVSIFNIIGETGTNETVIGIQSTNPAAFLPKWQNGYPDGFSDNFGDHGLIRGQGDATVPTASAAYITQNLQTISSEHTEIPSNAEGNVYKILTAKDADTLVHNINLPDAKLLFFKMFSPADMLVIAPDGSKIGKDFNGQEVNGIPNAFYTGFTTDTEFITILNPLDGEYKIYTQGTGSGPYTVEINLISDATTTDTAFTGNTGPGITSQLNLDVEEGAIEQSSLEAVVTYANTLADLERIYALKWVNIGIYKSLKTQLQTAKKARPVVAKALLQAMLKQLSAYRGKLVTEQGYQILKTDIERLLAL</sequence>
<dbReference type="GO" id="GO:0008374">
    <property type="term" value="F:O-acyltransferase activity"/>
    <property type="evidence" value="ECO:0007669"/>
    <property type="project" value="InterPro"/>
</dbReference>
<evidence type="ECO:0008006" key="4">
    <source>
        <dbReference type="Google" id="ProtNLM"/>
    </source>
</evidence>
<dbReference type="EMBL" id="MFMA01000015">
    <property type="protein sequence ID" value="OGG74001.1"/>
    <property type="molecule type" value="Genomic_DNA"/>
</dbReference>
<dbReference type="Proteomes" id="UP000178427">
    <property type="component" value="Unassembled WGS sequence"/>
</dbReference>
<dbReference type="STRING" id="1798513.A3A40_01925"/>
<dbReference type="PANTHER" id="PTHR11440">
    <property type="entry name" value="LECITHIN-CHOLESTEROL ACYLTRANSFERASE-RELATED"/>
    <property type="match status" value="1"/>
</dbReference>
<protein>
    <recommendedName>
        <fullName evidence="4">PGAP1 family protein</fullName>
    </recommendedName>
</protein>
<dbReference type="GO" id="GO:0006629">
    <property type="term" value="P:lipid metabolic process"/>
    <property type="evidence" value="ECO:0007669"/>
    <property type="project" value="InterPro"/>
</dbReference>
<proteinExistence type="predicted"/>
<dbReference type="Pfam" id="PF02450">
    <property type="entry name" value="LCAT"/>
    <property type="match status" value="1"/>
</dbReference>
<dbReference type="Gene3D" id="3.40.50.1820">
    <property type="entry name" value="alpha/beta hydrolase"/>
    <property type="match status" value="1"/>
</dbReference>
<keyword evidence="1" id="KW-0732">Signal</keyword>
<evidence type="ECO:0000313" key="2">
    <source>
        <dbReference type="EMBL" id="OGG74001.1"/>
    </source>
</evidence>
<dbReference type="InterPro" id="IPR029058">
    <property type="entry name" value="AB_hydrolase_fold"/>
</dbReference>
<accession>A0A1F6EK21</accession>
<evidence type="ECO:0000313" key="3">
    <source>
        <dbReference type="Proteomes" id="UP000178427"/>
    </source>
</evidence>
<dbReference type="SUPFAM" id="SSF53474">
    <property type="entry name" value="alpha/beta-Hydrolases"/>
    <property type="match status" value="1"/>
</dbReference>
<comment type="caution">
    <text evidence="2">The sequence shown here is derived from an EMBL/GenBank/DDBJ whole genome shotgun (WGS) entry which is preliminary data.</text>
</comment>